<dbReference type="OrthoDB" id="8585214at2"/>
<dbReference type="AlphaFoldDB" id="V8FYG5"/>
<feature type="domain" description="ABC transmembrane type-1" evidence="8">
    <location>
        <begin position="63"/>
        <end position="276"/>
    </location>
</feature>
<reference evidence="9 10" key="1">
    <citation type="submission" date="2013-11" db="EMBL/GenBank/DDBJ databases">
        <title>Genomic analysis of Pelistega sp. HM-7.</title>
        <authorList>
            <person name="Kumbhare S.V."/>
            <person name="Shetty S.A."/>
            <person name="Sharma O."/>
            <person name="Dhotre D.P."/>
        </authorList>
    </citation>
    <scope>NUCLEOTIDE SEQUENCE [LARGE SCALE GENOMIC DNA]</scope>
    <source>
        <strain evidence="9 10">HM-7</strain>
    </source>
</reference>
<dbReference type="Gene3D" id="1.10.3720.10">
    <property type="entry name" value="MetI-like"/>
    <property type="match status" value="1"/>
</dbReference>
<dbReference type="InterPro" id="IPR035906">
    <property type="entry name" value="MetI-like_sf"/>
</dbReference>
<feature type="transmembrane region" description="Helical" evidence="7">
    <location>
        <begin position="100"/>
        <end position="120"/>
    </location>
</feature>
<dbReference type="EMBL" id="AYSV01000098">
    <property type="protein sequence ID" value="ETD69205.1"/>
    <property type="molecule type" value="Genomic_DNA"/>
</dbReference>
<comment type="subcellular location">
    <subcellularLocation>
        <location evidence="1 7">Cell membrane</location>
        <topology evidence="1 7">Multi-pass membrane protein</topology>
    </subcellularLocation>
</comment>
<dbReference type="Pfam" id="PF00528">
    <property type="entry name" value="BPD_transp_1"/>
    <property type="match status" value="1"/>
</dbReference>
<evidence type="ECO:0000313" key="10">
    <source>
        <dbReference type="Proteomes" id="UP000018766"/>
    </source>
</evidence>
<evidence type="ECO:0000256" key="7">
    <source>
        <dbReference type="RuleBase" id="RU363032"/>
    </source>
</evidence>
<dbReference type="GO" id="GO:0005886">
    <property type="term" value="C:plasma membrane"/>
    <property type="evidence" value="ECO:0007669"/>
    <property type="project" value="UniProtKB-SubCell"/>
</dbReference>
<keyword evidence="6 7" id="KW-0472">Membrane</keyword>
<dbReference type="InterPro" id="IPR000515">
    <property type="entry name" value="MetI-like"/>
</dbReference>
<evidence type="ECO:0000256" key="3">
    <source>
        <dbReference type="ARBA" id="ARBA00022475"/>
    </source>
</evidence>
<evidence type="ECO:0000256" key="2">
    <source>
        <dbReference type="ARBA" id="ARBA00022448"/>
    </source>
</evidence>
<dbReference type="PANTHER" id="PTHR43227">
    <property type="entry name" value="BLL4140 PROTEIN"/>
    <property type="match status" value="1"/>
</dbReference>
<evidence type="ECO:0000256" key="6">
    <source>
        <dbReference type="ARBA" id="ARBA00023136"/>
    </source>
</evidence>
<proteinExistence type="inferred from homology"/>
<comment type="caution">
    <text evidence="9">The sequence shown here is derived from an EMBL/GenBank/DDBJ whole genome shotgun (WGS) entry which is preliminary data.</text>
</comment>
<feature type="transmembrane region" description="Helical" evidence="7">
    <location>
        <begin position="260"/>
        <end position="280"/>
    </location>
</feature>
<dbReference type="PANTHER" id="PTHR43227:SF11">
    <property type="entry name" value="BLL4140 PROTEIN"/>
    <property type="match status" value="1"/>
</dbReference>
<dbReference type="PROSITE" id="PS50928">
    <property type="entry name" value="ABC_TM1"/>
    <property type="match status" value="1"/>
</dbReference>
<keyword evidence="2 7" id="KW-0813">Transport</keyword>
<keyword evidence="4 7" id="KW-0812">Transmembrane</keyword>
<dbReference type="InterPro" id="IPR050809">
    <property type="entry name" value="UgpAE/MalFG_permease"/>
</dbReference>
<evidence type="ECO:0000256" key="5">
    <source>
        <dbReference type="ARBA" id="ARBA00022989"/>
    </source>
</evidence>
<feature type="transmembrane region" description="Helical" evidence="7">
    <location>
        <begin position="195"/>
        <end position="220"/>
    </location>
</feature>
<evidence type="ECO:0000256" key="4">
    <source>
        <dbReference type="ARBA" id="ARBA00022692"/>
    </source>
</evidence>
<organism evidence="9 10">
    <name type="scientific">Pelistega indica</name>
    <dbReference type="NCBI Taxonomy" id="1414851"/>
    <lineage>
        <taxon>Bacteria</taxon>
        <taxon>Pseudomonadati</taxon>
        <taxon>Pseudomonadota</taxon>
        <taxon>Betaproteobacteria</taxon>
        <taxon>Burkholderiales</taxon>
        <taxon>Alcaligenaceae</taxon>
        <taxon>Pelistega</taxon>
    </lineage>
</organism>
<gene>
    <name evidence="9" type="ORF">V757_09395</name>
</gene>
<keyword evidence="5 7" id="KW-1133">Transmembrane helix</keyword>
<evidence type="ECO:0000313" key="9">
    <source>
        <dbReference type="EMBL" id="ETD69205.1"/>
    </source>
</evidence>
<sequence length="288" mass="32926">MRKSYLILLPTFVFLALFTYFPLFRSLRDSFYDFRYTTDQSKPFVGLKNFERLFADDIFWQALLNNIVYILLTVIPSVVLALLLAVALNENKRINRFLRSIFFMPTLLPLVSAATVWIFIFTPNLGLLDYYLSKIFGNMNNNFLGFSDTAIYALAFVGVWKFAGYYMLFFLAGLQTIPDYVREAAVMEGANKYQIFFKVTLPLLRPTINFVLITAIIYGVTQIDHVVVMTNGGPNHSTSVLLHYIQDLALNSHDLGKASAATFVSLIALFIFSVINLRVLEKGTHYEY</sequence>
<feature type="transmembrane region" description="Helical" evidence="7">
    <location>
        <begin position="150"/>
        <end position="174"/>
    </location>
</feature>
<dbReference type="SUPFAM" id="SSF161098">
    <property type="entry name" value="MetI-like"/>
    <property type="match status" value="1"/>
</dbReference>
<comment type="similarity">
    <text evidence="7">Belongs to the binding-protein-dependent transport system permease family.</text>
</comment>
<protein>
    <submittedName>
        <fullName evidence="9">Sugar ABC transporter permease</fullName>
    </submittedName>
</protein>
<feature type="transmembrane region" description="Helical" evidence="7">
    <location>
        <begin position="5"/>
        <end position="24"/>
    </location>
</feature>
<dbReference type="GO" id="GO:0055085">
    <property type="term" value="P:transmembrane transport"/>
    <property type="evidence" value="ECO:0007669"/>
    <property type="project" value="InterPro"/>
</dbReference>
<feature type="transmembrane region" description="Helical" evidence="7">
    <location>
        <begin position="67"/>
        <end position="88"/>
    </location>
</feature>
<keyword evidence="10" id="KW-1185">Reference proteome</keyword>
<keyword evidence="3" id="KW-1003">Cell membrane</keyword>
<dbReference type="CDD" id="cd06261">
    <property type="entry name" value="TM_PBP2"/>
    <property type="match status" value="1"/>
</dbReference>
<name>V8FYG5_9BURK</name>
<evidence type="ECO:0000256" key="1">
    <source>
        <dbReference type="ARBA" id="ARBA00004651"/>
    </source>
</evidence>
<dbReference type="Proteomes" id="UP000018766">
    <property type="component" value="Unassembled WGS sequence"/>
</dbReference>
<evidence type="ECO:0000259" key="8">
    <source>
        <dbReference type="PROSITE" id="PS50928"/>
    </source>
</evidence>
<accession>V8FYG5</accession>
<dbReference type="RefSeq" id="WP_023952020.1">
    <property type="nucleotide sequence ID" value="NZ_AYSV01000098.1"/>
</dbReference>